<dbReference type="GO" id="GO:0003677">
    <property type="term" value="F:DNA binding"/>
    <property type="evidence" value="ECO:0007669"/>
    <property type="project" value="UniProtKB-UniRule"/>
</dbReference>
<proteinExistence type="inferred from homology"/>
<accession>A0A106DWE8</accession>
<evidence type="ECO:0000259" key="5">
    <source>
        <dbReference type="PROSITE" id="PS51900"/>
    </source>
</evidence>
<dbReference type="PROSITE" id="PS51900">
    <property type="entry name" value="CB"/>
    <property type="match status" value="1"/>
</dbReference>
<comment type="caution">
    <text evidence="6">The sequence shown here is derived from an EMBL/GenBank/DDBJ whole genome shotgun (WGS) entry which is preliminary data.</text>
</comment>
<evidence type="ECO:0000256" key="4">
    <source>
        <dbReference type="PROSITE-ProRule" id="PRU01248"/>
    </source>
</evidence>
<evidence type="ECO:0000256" key="3">
    <source>
        <dbReference type="ARBA" id="ARBA00023125"/>
    </source>
</evidence>
<evidence type="ECO:0000256" key="2">
    <source>
        <dbReference type="ARBA" id="ARBA00022908"/>
    </source>
</evidence>
<organism evidence="6 7">
    <name type="scientific">Burkholderia territorii</name>
    <dbReference type="NCBI Taxonomy" id="1503055"/>
    <lineage>
        <taxon>Bacteria</taxon>
        <taxon>Pseudomonadati</taxon>
        <taxon>Pseudomonadota</taxon>
        <taxon>Betaproteobacteria</taxon>
        <taxon>Burkholderiales</taxon>
        <taxon>Burkholderiaceae</taxon>
        <taxon>Burkholderia</taxon>
        <taxon>Burkholderia cepacia complex</taxon>
    </lineage>
</organism>
<keyword evidence="3 4" id="KW-0238">DNA-binding</keyword>
<dbReference type="SUPFAM" id="SSF56349">
    <property type="entry name" value="DNA breaking-rejoining enzymes"/>
    <property type="match status" value="1"/>
</dbReference>
<keyword evidence="7" id="KW-1185">Reference proteome</keyword>
<sequence>MLADAYFDWQEGLPHTDERRKAQIPLDENRNELKRLVAVFGKMSPAAIKPKHVYGYLDKRAQMGAPAKANKEVALLSAILEFGRRRGEVETNPCRGIEYNPPRPRQRYVRQDEIDLAVEVARSRRSVGDQHPSSAYLILALCVKAAYLTVSRPTEMRELHRQSIRPEGVEVPIGKRKAGEQQRVKLVLWSPELKAVIDPALTLQRTSSVHVFGNTAG</sequence>
<evidence type="ECO:0000313" key="7">
    <source>
        <dbReference type="Proteomes" id="UP000062317"/>
    </source>
</evidence>
<comment type="similarity">
    <text evidence="1">Belongs to the 'phage' integrase family.</text>
</comment>
<evidence type="ECO:0000256" key="1">
    <source>
        <dbReference type="ARBA" id="ARBA00008857"/>
    </source>
</evidence>
<dbReference type="RefSeq" id="WP_060105306.1">
    <property type="nucleotide sequence ID" value="NZ_LPEQ01000053.1"/>
</dbReference>
<dbReference type="InterPro" id="IPR050808">
    <property type="entry name" value="Phage_Integrase"/>
</dbReference>
<reference evidence="6 7" key="1">
    <citation type="submission" date="2015-11" db="EMBL/GenBank/DDBJ databases">
        <title>Expanding the genomic diversity of Burkholderia species for the development of highly accurate diagnostics.</title>
        <authorList>
            <person name="Sahl J."/>
            <person name="Keim P."/>
            <person name="Wagner D."/>
        </authorList>
    </citation>
    <scope>NUCLEOTIDE SEQUENCE [LARGE SCALE GENOMIC DNA]</scope>
    <source>
        <strain evidence="6 7">MSMB1301WGS</strain>
    </source>
</reference>
<dbReference type="EMBL" id="LPEQ01000053">
    <property type="protein sequence ID" value="KVV49573.1"/>
    <property type="molecule type" value="Genomic_DNA"/>
</dbReference>
<evidence type="ECO:0000313" key="6">
    <source>
        <dbReference type="EMBL" id="KVV49573.1"/>
    </source>
</evidence>
<dbReference type="Gene3D" id="1.10.150.130">
    <property type="match status" value="1"/>
</dbReference>
<protein>
    <recommendedName>
        <fullName evidence="5">Core-binding (CB) domain-containing protein</fullName>
    </recommendedName>
</protein>
<dbReference type="InterPro" id="IPR011010">
    <property type="entry name" value="DNA_brk_join_enz"/>
</dbReference>
<dbReference type="GO" id="GO:0015074">
    <property type="term" value="P:DNA integration"/>
    <property type="evidence" value="ECO:0007669"/>
    <property type="project" value="UniProtKB-KW"/>
</dbReference>
<name>A0A106DWE8_9BURK</name>
<dbReference type="PANTHER" id="PTHR30629">
    <property type="entry name" value="PROPHAGE INTEGRASE"/>
    <property type="match status" value="1"/>
</dbReference>
<keyword evidence="2" id="KW-0229">DNA integration</keyword>
<dbReference type="InterPro" id="IPR010998">
    <property type="entry name" value="Integrase_recombinase_N"/>
</dbReference>
<dbReference type="PANTHER" id="PTHR30629:SF2">
    <property type="entry name" value="PROPHAGE INTEGRASE INTS-RELATED"/>
    <property type="match status" value="1"/>
</dbReference>
<gene>
    <name evidence="6" type="ORF">WT27_32020</name>
</gene>
<dbReference type="AlphaFoldDB" id="A0A106DWE8"/>
<dbReference type="Proteomes" id="UP000062317">
    <property type="component" value="Unassembled WGS sequence"/>
</dbReference>
<dbReference type="InterPro" id="IPR044068">
    <property type="entry name" value="CB"/>
</dbReference>
<feature type="domain" description="Core-binding (CB)" evidence="5">
    <location>
        <begin position="1"/>
        <end position="84"/>
    </location>
</feature>